<dbReference type="RefSeq" id="WP_301139452.1">
    <property type="nucleotide sequence ID" value="NZ_JAUHTQ010000016.1"/>
</dbReference>
<feature type="transmembrane region" description="Helical" evidence="6">
    <location>
        <begin position="308"/>
        <end position="325"/>
    </location>
</feature>
<evidence type="ECO:0000313" key="8">
    <source>
        <dbReference type="Proteomes" id="UP001172743"/>
    </source>
</evidence>
<dbReference type="InterPro" id="IPR002797">
    <property type="entry name" value="Polysacc_synth"/>
</dbReference>
<feature type="transmembrane region" description="Helical" evidence="6">
    <location>
        <begin position="12"/>
        <end position="34"/>
    </location>
</feature>
<evidence type="ECO:0000256" key="4">
    <source>
        <dbReference type="ARBA" id="ARBA00022989"/>
    </source>
</evidence>
<dbReference type="Pfam" id="PF01943">
    <property type="entry name" value="Polysacc_synt"/>
    <property type="match status" value="1"/>
</dbReference>
<feature type="transmembrane region" description="Helical" evidence="6">
    <location>
        <begin position="437"/>
        <end position="454"/>
    </location>
</feature>
<proteinExistence type="predicted"/>
<dbReference type="PANTHER" id="PTHR30250:SF26">
    <property type="entry name" value="PSMA PROTEIN"/>
    <property type="match status" value="1"/>
</dbReference>
<keyword evidence="3 6" id="KW-0812">Transmembrane</keyword>
<evidence type="ECO:0000256" key="5">
    <source>
        <dbReference type="ARBA" id="ARBA00023136"/>
    </source>
</evidence>
<evidence type="ECO:0000256" key="3">
    <source>
        <dbReference type="ARBA" id="ARBA00022692"/>
    </source>
</evidence>
<feature type="transmembrane region" description="Helical" evidence="6">
    <location>
        <begin position="153"/>
        <end position="175"/>
    </location>
</feature>
<feature type="transmembrane region" description="Helical" evidence="6">
    <location>
        <begin position="121"/>
        <end position="141"/>
    </location>
</feature>
<protein>
    <submittedName>
        <fullName evidence="7">Oligosaccharide flippase family protein</fullName>
    </submittedName>
</protein>
<dbReference type="EMBL" id="JAUHTQ010000016">
    <property type="protein sequence ID" value="MDN4495136.1"/>
    <property type="molecule type" value="Genomic_DNA"/>
</dbReference>
<feature type="transmembrane region" description="Helical" evidence="6">
    <location>
        <begin position="337"/>
        <end position="353"/>
    </location>
</feature>
<sequence length="506" mass="58547">MRLLNSVKNTWAAIVQYFITILISFVSRAIFINILGTEYLGLDSLFTSIISMLALAELGIASAIVVNMYKPIAENDKEKIKSLMRFYKICYRVIACIVLVLGLCIMPFLNLMIDSYSIHESIYLIYILFLCDTVFSYLFTYKRSILFANQKNYIVNIMDVLYTVFMNIAQILILISTGSYILYLLIKIGFRLIENIIINLITNRMYPYLKDKNVQKLEKGIVNNIIERVKGLLFHKIGSFIVVGTDNMIISTFLGIATLGIYTNYILIATTISTLFSRVLVGVTASIGNLLTENNNKKSFDIYKKLNFLNFWLVSFATISIYNINDAFIKVWIGSDYLLPKYILLIICFNFYVQGMRKIINMYKEAAGIYYEDRYIPLYESLINLVASLILVEIFGLAGVLIGTIVSTLILYIYSYPKYVYKPLFKKEIYNFFKEHIFYLLVMIFVFTCTLGVTKLIPINDNILDLVKNIIICIFVPNILFLILFNKTEEFKYFKGIFLRVVRRKE</sequence>
<keyword evidence="4 6" id="KW-1133">Transmembrane helix</keyword>
<keyword evidence="2" id="KW-1003">Cell membrane</keyword>
<reference evidence="7" key="1">
    <citation type="submission" date="2023-07" db="EMBL/GenBank/DDBJ databases">
        <title>Ureibacillus sp. isolated from freshwater well.</title>
        <authorList>
            <person name="Kirdat K."/>
            <person name="Bhatt A."/>
            <person name="Teware R."/>
            <person name="Bhavsar Y."/>
            <person name="Yadav A."/>
        </authorList>
    </citation>
    <scope>NUCLEOTIDE SEQUENCE</scope>
    <source>
        <strain evidence="7">BA0131</strain>
    </source>
</reference>
<evidence type="ECO:0000256" key="6">
    <source>
        <dbReference type="SAM" id="Phobius"/>
    </source>
</evidence>
<feature type="transmembrane region" description="Helical" evidence="6">
    <location>
        <begin position="46"/>
        <end position="69"/>
    </location>
</feature>
<gene>
    <name evidence="7" type="ORF">QYB95_16400</name>
</gene>
<organism evidence="7 8">
    <name type="scientific">Ureibacillus aquaedulcis</name>
    <dbReference type="NCBI Taxonomy" id="3058421"/>
    <lineage>
        <taxon>Bacteria</taxon>
        <taxon>Bacillati</taxon>
        <taxon>Bacillota</taxon>
        <taxon>Bacilli</taxon>
        <taxon>Bacillales</taxon>
        <taxon>Caryophanaceae</taxon>
        <taxon>Ureibacillus</taxon>
    </lineage>
</organism>
<evidence type="ECO:0000256" key="1">
    <source>
        <dbReference type="ARBA" id="ARBA00004651"/>
    </source>
</evidence>
<name>A0ABT8GUW6_9BACL</name>
<feature type="transmembrane region" description="Helical" evidence="6">
    <location>
        <begin position="89"/>
        <end position="109"/>
    </location>
</feature>
<evidence type="ECO:0000256" key="2">
    <source>
        <dbReference type="ARBA" id="ARBA00022475"/>
    </source>
</evidence>
<feature type="transmembrane region" description="Helical" evidence="6">
    <location>
        <begin position="398"/>
        <end position="416"/>
    </location>
</feature>
<keyword evidence="8" id="KW-1185">Reference proteome</keyword>
<evidence type="ECO:0000313" key="7">
    <source>
        <dbReference type="EMBL" id="MDN4495136.1"/>
    </source>
</evidence>
<dbReference type="InterPro" id="IPR050833">
    <property type="entry name" value="Poly_Biosynth_Transport"/>
</dbReference>
<comment type="caution">
    <text evidence="7">The sequence shown here is derived from an EMBL/GenBank/DDBJ whole genome shotgun (WGS) entry which is preliminary data.</text>
</comment>
<comment type="subcellular location">
    <subcellularLocation>
        <location evidence="1">Cell membrane</location>
        <topology evidence="1">Multi-pass membrane protein</topology>
    </subcellularLocation>
</comment>
<keyword evidence="5 6" id="KW-0472">Membrane</keyword>
<accession>A0ABT8GUW6</accession>
<dbReference type="Proteomes" id="UP001172743">
    <property type="component" value="Unassembled WGS sequence"/>
</dbReference>
<dbReference type="PANTHER" id="PTHR30250">
    <property type="entry name" value="PST FAMILY PREDICTED COLANIC ACID TRANSPORTER"/>
    <property type="match status" value="1"/>
</dbReference>
<feature type="transmembrane region" description="Helical" evidence="6">
    <location>
        <begin position="466"/>
        <end position="485"/>
    </location>
</feature>
<feature type="transmembrane region" description="Helical" evidence="6">
    <location>
        <begin position="265"/>
        <end position="287"/>
    </location>
</feature>